<dbReference type="Gene3D" id="3.40.50.300">
    <property type="entry name" value="P-loop containing nucleotide triphosphate hydrolases"/>
    <property type="match status" value="1"/>
</dbReference>
<keyword evidence="2" id="KW-0547">Nucleotide-binding</keyword>
<dbReference type="InterPro" id="IPR003593">
    <property type="entry name" value="AAA+_ATPase"/>
</dbReference>
<comment type="similarity">
    <text evidence="1">Belongs to the AAA ATPase family.</text>
</comment>
<dbReference type="InterPro" id="IPR050221">
    <property type="entry name" value="26S_Proteasome_ATPase"/>
</dbReference>
<keyword evidence="7" id="KW-1185">Reference proteome</keyword>
<evidence type="ECO:0000259" key="5">
    <source>
        <dbReference type="SMART" id="SM00382"/>
    </source>
</evidence>
<protein>
    <submittedName>
        <fullName evidence="6">AAA family ATPase</fullName>
    </submittedName>
</protein>
<reference evidence="6 7" key="1">
    <citation type="submission" date="2019-12" db="EMBL/GenBank/DDBJ databases">
        <authorList>
            <person name="Kun Z."/>
        </authorList>
    </citation>
    <scope>NUCLEOTIDE SEQUENCE [LARGE SCALE GENOMIC DNA]</scope>
    <source>
        <strain evidence="6 7">YIM 123512</strain>
    </source>
</reference>
<dbReference type="SMART" id="SM00382">
    <property type="entry name" value="AAA"/>
    <property type="match status" value="1"/>
</dbReference>
<dbReference type="InterPro" id="IPR003959">
    <property type="entry name" value="ATPase_AAA_core"/>
</dbReference>
<evidence type="ECO:0000256" key="1">
    <source>
        <dbReference type="ARBA" id="ARBA00006914"/>
    </source>
</evidence>
<dbReference type="Pfam" id="PF22977">
    <property type="entry name" value="WHD"/>
    <property type="match status" value="1"/>
</dbReference>
<dbReference type="PANTHER" id="PTHR23073">
    <property type="entry name" value="26S PROTEASOME REGULATORY SUBUNIT"/>
    <property type="match status" value="1"/>
</dbReference>
<comment type="caution">
    <text evidence="6">The sequence shown here is derived from an EMBL/GenBank/DDBJ whole genome shotgun (WGS) entry which is preliminary data.</text>
</comment>
<gene>
    <name evidence="6" type="ORF">GRQ65_05400</name>
</gene>
<dbReference type="InterPro" id="IPR054472">
    <property type="entry name" value="WHD"/>
</dbReference>
<dbReference type="GO" id="GO:0005524">
    <property type="term" value="F:ATP binding"/>
    <property type="evidence" value="ECO:0007669"/>
    <property type="project" value="UniProtKB-KW"/>
</dbReference>
<evidence type="ECO:0000313" key="7">
    <source>
        <dbReference type="Proteomes" id="UP000473325"/>
    </source>
</evidence>
<feature type="region of interest" description="Disordered" evidence="4">
    <location>
        <begin position="1"/>
        <end position="20"/>
    </location>
</feature>
<keyword evidence="3" id="KW-0067">ATP-binding</keyword>
<dbReference type="CDD" id="cd19481">
    <property type="entry name" value="RecA-like_protease"/>
    <property type="match status" value="1"/>
</dbReference>
<evidence type="ECO:0000256" key="4">
    <source>
        <dbReference type="SAM" id="MobiDB-lite"/>
    </source>
</evidence>
<evidence type="ECO:0000256" key="3">
    <source>
        <dbReference type="ARBA" id="ARBA00022840"/>
    </source>
</evidence>
<dbReference type="AlphaFoldDB" id="A0A6L7F1Q9"/>
<evidence type="ECO:0000256" key="2">
    <source>
        <dbReference type="ARBA" id="ARBA00022741"/>
    </source>
</evidence>
<accession>A0A6L7F1Q9</accession>
<dbReference type="EMBL" id="WUEK01000003">
    <property type="protein sequence ID" value="MXG88984.1"/>
    <property type="molecule type" value="Genomic_DNA"/>
</dbReference>
<dbReference type="InterPro" id="IPR027417">
    <property type="entry name" value="P-loop_NTPase"/>
</dbReference>
<organism evidence="6 7">
    <name type="scientific">Nocardioides flavescens</name>
    <dbReference type="NCBI Taxonomy" id="2691959"/>
    <lineage>
        <taxon>Bacteria</taxon>
        <taxon>Bacillati</taxon>
        <taxon>Actinomycetota</taxon>
        <taxon>Actinomycetes</taxon>
        <taxon>Propionibacteriales</taxon>
        <taxon>Nocardioidaceae</taxon>
        <taxon>Nocardioides</taxon>
    </lineage>
</organism>
<evidence type="ECO:0000313" key="6">
    <source>
        <dbReference type="EMBL" id="MXG88984.1"/>
    </source>
</evidence>
<name>A0A6L7F1Q9_9ACTN</name>
<dbReference type="Proteomes" id="UP000473325">
    <property type="component" value="Unassembled WGS sequence"/>
</dbReference>
<feature type="domain" description="AAA+ ATPase" evidence="5">
    <location>
        <begin position="434"/>
        <end position="566"/>
    </location>
</feature>
<proteinExistence type="inferred from homology"/>
<dbReference type="Pfam" id="PF00004">
    <property type="entry name" value="AAA"/>
    <property type="match status" value="1"/>
</dbReference>
<dbReference type="RefSeq" id="WP_160875984.1">
    <property type="nucleotide sequence ID" value="NZ_WUEK01000003.1"/>
</dbReference>
<sequence length="653" mass="68348">MTSGAADGPDGPDGLAGPAGLAGLTQRAEAAVQRRTTAFETQDARATAALQVLSTSYDEEADARLAERLDSLAELFGLTEPEADLLLAAAAADLDANLALVFGLLRGSDGALGASVGLGLELSGLPTTSPHGFAFLSDSGPLRLHGLVEVRGDGPWLLRELAVPDRVVAHLAGAEVLEALLADAVVPTVPLELTEGAPVVRALAAGASLVWVRSAAGTAGASLAAGALAALGLGRLTVDLSRVTAHALGATVGAAAREAALRGVGLVVLGADPLGSVALRRALATLEATPVPVLLVGRQAWDATWLPQHPLTVDAPRLTATQRRRLWEGLTGTAPPDGFGALRLSPEQATQVDSYSRVLALAHDAGPDAPLDVLGAARVVGGSLVGGKRPTVGFEDLVLPPTQEAQLRRIVAWARHHDQALDRSGMFTAERKGGGIAALFSGGPGTGKTLSASVIAGELELDLFQVNLSQVVDKYIGETEKNLERIFDQAESMNVVLFFDEADALFGKRSEVKDAHDRYANQEVSYLLQRLEQFDGLTILCTNLRANLDAAFTRRLQFMVHFPDPDVATRRRLWELHLSRVAHLDPDDPVVLDHLAERVEVAGGDLRNIVLAGVYDATAAGEPLGMRHLVAAVPSVYQKLGLRMPADGFGVPG</sequence>
<dbReference type="SUPFAM" id="SSF52540">
    <property type="entry name" value="P-loop containing nucleoside triphosphate hydrolases"/>
    <property type="match status" value="1"/>
</dbReference>
<dbReference type="GO" id="GO:0016887">
    <property type="term" value="F:ATP hydrolysis activity"/>
    <property type="evidence" value="ECO:0007669"/>
    <property type="project" value="InterPro"/>
</dbReference>